<keyword evidence="3" id="KW-1185">Reference proteome</keyword>
<dbReference type="EMBL" id="JBHUOX010000007">
    <property type="protein sequence ID" value="MFD3000914.1"/>
    <property type="molecule type" value="Genomic_DNA"/>
</dbReference>
<organism evidence="2 3">
    <name type="scientific">Pontibacter toksunensis</name>
    <dbReference type="NCBI Taxonomy" id="1332631"/>
    <lineage>
        <taxon>Bacteria</taxon>
        <taxon>Pseudomonadati</taxon>
        <taxon>Bacteroidota</taxon>
        <taxon>Cytophagia</taxon>
        <taxon>Cytophagales</taxon>
        <taxon>Hymenobacteraceae</taxon>
        <taxon>Pontibacter</taxon>
    </lineage>
</organism>
<reference evidence="3" key="1">
    <citation type="journal article" date="2019" name="Int. J. Syst. Evol. Microbiol.">
        <title>The Global Catalogue of Microorganisms (GCM) 10K type strain sequencing project: providing services to taxonomists for standard genome sequencing and annotation.</title>
        <authorList>
            <consortium name="The Broad Institute Genomics Platform"/>
            <consortium name="The Broad Institute Genome Sequencing Center for Infectious Disease"/>
            <person name="Wu L."/>
            <person name="Ma J."/>
        </authorList>
    </citation>
    <scope>NUCLEOTIDE SEQUENCE [LARGE SCALE GENOMIC DNA]</scope>
    <source>
        <strain evidence="3">KCTC 23984</strain>
    </source>
</reference>
<protein>
    <submittedName>
        <fullName evidence="2">Uncharacterized protein</fullName>
    </submittedName>
</protein>
<dbReference type="RefSeq" id="WP_377484448.1">
    <property type="nucleotide sequence ID" value="NZ_JBHUOX010000007.1"/>
</dbReference>
<comment type="caution">
    <text evidence="2">The sequence shown here is derived from an EMBL/GenBank/DDBJ whole genome shotgun (WGS) entry which is preliminary data.</text>
</comment>
<proteinExistence type="predicted"/>
<name>A0ABW6BT06_9BACT</name>
<evidence type="ECO:0000313" key="3">
    <source>
        <dbReference type="Proteomes" id="UP001597641"/>
    </source>
</evidence>
<evidence type="ECO:0000256" key="1">
    <source>
        <dbReference type="SAM" id="Phobius"/>
    </source>
</evidence>
<keyword evidence="1" id="KW-1133">Transmembrane helix</keyword>
<sequence>MFAKKATDGGHANYFSARHFSLLVFPVIVFINGMCPYLGLKTESSFAMFSNLRTEGGVTNHYFMPIELQIFGYQKDAVEFISSSDPNLQKLADNNQLLVYQKFKSYFSDKKPAMVEYIRNGNRYRYEAGNAELYNELTQVNPLLRKLFDFRHFSKDGPQPCAH</sequence>
<keyword evidence="1" id="KW-0812">Transmembrane</keyword>
<gene>
    <name evidence="2" type="ORF">ACFS7Z_11115</name>
</gene>
<dbReference type="Proteomes" id="UP001597641">
    <property type="component" value="Unassembled WGS sequence"/>
</dbReference>
<keyword evidence="1" id="KW-0472">Membrane</keyword>
<evidence type="ECO:0000313" key="2">
    <source>
        <dbReference type="EMBL" id="MFD3000914.1"/>
    </source>
</evidence>
<accession>A0ABW6BT06</accession>
<feature type="transmembrane region" description="Helical" evidence="1">
    <location>
        <begin position="20"/>
        <end position="40"/>
    </location>
</feature>